<sequence>MPQPSHLQWRTNPREISSLSRVVPCHTQVCNSSQQELQLSVSSPRGILWNLMTCQVDCRESESSLRVPSSL</sequence>
<reference evidence="1 2" key="1">
    <citation type="submission" date="2019-06" db="EMBL/GenBank/DDBJ databases">
        <title>Genome Sequence of the Brown Rot Fungal Pathogen Monilinia laxa.</title>
        <authorList>
            <person name="De Miccolis Angelini R.M."/>
            <person name="Landi L."/>
            <person name="Abate D."/>
            <person name="Pollastro S."/>
            <person name="Romanazzi G."/>
            <person name="Faretra F."/>
        </authorList>
    </citation>
    <scope>NUCLEOTIDE SEQUENCE [LARGE SCALE GENOMIC DNA]</scope>
    <source>
        <strain evidence="1 2">Mlax316</strain>
    </source>
</reference>
<evidence type="ECO:0000313" key="1">
    <source>
        <dbReference type="EMBL" id="KAB8298881.1"/>
    </source>
</evidence>
<keyword evidence="2" id="KW-1185">Reference proteome</keyword>
<name>A0A5N6K8U4_MONLA</name>
<dbReference type="AlphaFoldDB" id="A0A5N6K8U4"/>
<organism evidence="1 2">
    <name type="scientific">Monilinia laxa</name>
    <name type="common">Brown rot fungus</name>
    <name type="synonym">Sclerotinia laxa</name>
    <dbReference type="NCBI Taxonomy" id="61186"/>
    <lineage>
        <taxon>Eukaryota</taxon>
        <taxon>Fungi</taxon>
        <taxon>Dikarya</taxon>
        <taxon>Ascomycota</taxon>
        <taxon>Pezizomycotina</taxon>
        <taxon>Leotiomycetes</taxon>
        <taxon>Helotiales</taxon>
        <taxon>Sclerotiniaceae</taxon>
        <taxon>Monilinia</taxon>
    </lineage>
</organism>
<proteinExistence type="predicted"/>
<accession>A0A5N6K8U4</accession>
<gene>
    <name evidence="1" type="ORF">EYC80_001039</name>
</gene>
<protein>
    <submittedName>
        <fullName evidence="1">Uncharacterized protein</fullName>
    </submittedName>
</protein>
<evidence type="ECO:0000313" key="2">
    <source>
        <dbReference type="Proteomes" id="UP000326757"/>
    </source>
</evidence>
<comment type="caution">
    <text evidence="1">The sequence shown here is derived from an EMBL/GenBank/DDBJ whole genome shotgun (WGS) entry which is preliminary data.</text>
</comment>
<dbReference type="Proteomes" id="UP000326757">
    <property type="component" value="Unassembled WGS sequence"/>
</dbReference>
<dbReference type="EMBL" id="VIGI01000006">
    <property type="protein sequence ID" value="KAB8298881.1"/>
    <property type="molecule type" value="Genomic_DNA"/>
</dbReference>